<gene>
    <name evidence="2" type="ORF">MTR62_01665</name>
</gene>
<dbReference type="EMBL" id="JALHLF010000003">
    <property type="protein sequence ID" value="MCJ2181419.1"/>
    <property type="molecule type" value="Genomic_DNA"/>
</dbReference>
<dbReference type="Proteomes" id="UP001162881">
    <property type="component" value="Unassembled WGS sequence"/>
</dbReference>
<evidence type="ECO:0000313" key="2">
    <source>
        <dbReference type="EMBL" id="MCJ2181419.1"/>
    </source>
</evidence>
<protein>
    <submittedName>
        <fullName evidence="2">Uncharacterized protein</fullName>
    </submittedName>
</protein>
<keyword evidence="3" id="KW-1185">Reference proteome</keyword>
<reference evidence="2" key="1">
    <citation type="submission" date="2022-03" db="EMBL/GenBank/DDBJ databases">
        <title>Identification of a novel bacterium isolated from mangrove sediments.</title>
        <authorList>
            <person name="Pan X."/>
        </authorList>
    </citation>
    <scope>NUCLEOTIDE SEQUENCE</scope>
    <source>
        <strain evidence="2">B1949</strain>
    </source>
</reference>
<feature type="chain" id="PRO_5046230929" evidence="1">
    <location>
        <begin position="32"/>
        <end position="199"/>
    </location>
</feature>
<accession>A0ABT0B914</accession>
<name>A0ABT0B914_9SPHN</name>
<proteinExistence type="predicted"/>
<evidence type="ECO:0000256" key="1">
    <source>
        <dbReference type="SAM" id="SignalP"/>
    </source>
</evidence>
<sequence>MIVPDQIRPSRRCLAGLVAFAVALCPALASAAQTSLDTACLTRDEARSVLTYSLPQVIDGTARRCRAVLPANAFLTTHGQDVVQRYSTNRQAYWPDARAAFVKLAARRDASFGRIAAQMDDAALKPLVDATVSGLVEQAIKPETCQQIDLAIDLLAPLPPRNTAGLITLFIELAARADKLATQHAEKPVLPRELAICKD</sequence>
<comment type="caution">
    <text evidence="2">The sequence shown here is derived from an EMBL/GenBank/DDBJ whole genome shotgun (WGS) entry which is preliminary data.</text>
</comment>
<feature type="signal peptide" evidence="1">
    <location>
        <begin position="1"/>
        <end position="31"/>
    </location>
</feature>
<dbReference type="RefSeq" id="WP_244016536.1">
    <property type="nucleotide sequence ID" value="NZ_JALHLF010000003.1"/>
</dbReference>
<evidence type="ECO:0000313" key="3">
    <source>
        <dbReference type="Proteomes" id="UP001162881"/>
    </source>
</evidence>
<organism evidence="2 3">
    <name type="scientific">Novosphingobium organovorum</name>
    <dbReference type="NCBI Taxonomy" id="2930092"/>
    <lineage>
        <taxon>Bacteria</taxon>
        <taxon>Pseudomonadati</taxon>
        <taxon>Pseudomonadota</taxon>
        <taxon>Alphaproteobacteria</taxon>
        <taxon>Sphingomonadales</taxon>
        <taxon>Sphingomonadaceae</taxon>
        <taxon>Novosphingobium</taxon>
    </lineage>
</organism>
<keyword evidence="1" id="KW-0732">Signal</keyword>